<keyword evidence="2" id="KW-1185">Reference proteome</keyword>
<sequence length="221" mass="25974">MDLSILSKENRNNFINSNKSFIKKIITEMQKDKSKEISEEDLSIGIFAFNNACNSYVDSMGNFFNYSKVIIKNHVLEYLWKISNTPRLYFSNDTPEAFTEVTEVEKKAENKIYAKEVLILNKILKPYNLTYISIIKNCSYNKKIKDDILNIAFLCSREVFILNLMEEEKDIPIQKVALLTKYKVEFIERWKNYILALIIIFSNKDLLYLKAYLNINIGDKK</sequence>
<protein>
    <recommendedName>
        <fullName evidence="3">RNA polymerase sigma factor SigI</fullName>
    </recommendedName>
</protein>
<gene>
    <name evidence="1" type="ORF">ACJDT4_16290</name>
</gene>
<dbReference type="InterPro" id="IPR013325">
    <property type="entry name" value="RNA_pol_sigma_r2"/>
</dbReference>
<accession>A0ABW8THQ1</accession>
<organism evidence="1 2">
    <name type="scientific">Clostridium neuense</name>
    <dbReference type="NCBI Taxonomy" id="1728934"/>
    <lineage>
        <taxon>Bacteria</taxon>
        <taxon>Bacillati</taxon>
        <taxon>Bacillota</taxon>
        <taxon>Clostridia</taxon>
        <taxon>Eubacteriales</taxon>
        <taxon>Clostridiaceae</taxon>
        <taxon>Clostridium</taxon>
    </lineage>
</organism>
<dbReference type="SUPFAM" id="SSF88946">
    <property type="entry name" value="Sigma2 domain of RNA polymerase sigma factors"/>
    <property type="match status" value="1"/>
</dbReference>
<dbReference type="EMBL" id="JBJIAA010000014">
    <property type="protein sequence ID" value="MFL0251980.1"/>
    <property type="molecule type" value="Genomic_DNA"/>
</dbReference>
<dbReference type="RefSeq" id="WP_406788631.1">
    <property type="nucleotide sequence ID" value="NZ_JBJIAA010000014.1"/>
</dbReference>
<evidence type="ECO:0008006" key="3">
    <source>
        <dbReference type="Google" id="ProtNLM"/>
    </source>
</evidence>
<evidence type="ECO:0000313" key="2">
    <source>
        <dbReference type="Proteomes" id="UP001623592"/>
    </source>
</evidence>
<comment type="caution">
    <text evidence="1">The sequence shown here is derived from an EMBL/GenBank/DDBJ whole genome shotgun (WGS) entry which is preliminary data.</text>
</comment>
<evidence type="ECO:0000313" key="1">
    <source>
        <dbReference type="EMBL" id="MFL0251980.1"/>
    </source>
</evidence>
<name>A0ABW8THQ1_9CLOT</name>
<dbReference type="Gene3D" id="1.10.1740.10">
    <property type="match status" value="1"/>
</dbReference>
<reference evidence="1 2" key="1">
    <citation type="submission" date="2024-11" db="EMBL/GenBank/DDBJ databases">
        <authorList>
            <person name="Heng Y.C."/>
            <person name="Lim A.C.H."/>
            <person name="Lee J.K.Y."/>
            <person name="Kittelmann S."/>
        </authorList>
    </citation>
    <scope>NUCLEOTIDE SEQUENCE [LARGE SCALE GENOMIC DNA]</scope>
    <source>
        <strain evidence="1 2">WILCCON 0114</strain>
    </source>
</reference>
<dbReference type="Proteomes" id="UP001623592">
    <property type="component" value="Unassembled WGS sequence"/>
</dbReference>
<proteinExistence type="predicted"/>